<dbReference type="SUPFAM" id="SSF143120">
    <property type="entry name" value="YefM-like"/>
    <property type="match status" value="1"/>
</dbReference>
<accession>A0A347WMD4</accession>
<dbReference type="OrthoDB" id="9795585at2"/>
<evidence type="ECO:0000313" key="3">
    <source>
        <dbReference type="Proteomes" id="UP000263232"/>
    </source>
</evidence>
<dbReference type="KEGG" id="abae:CL176_09665"/>
<sequence>MQIKPVSDLRNYKSVLDDVSVGNPVYLTKNGYGKYVVYDIEEAEEIERLRAMSQLLFELQKGRESGEKEGYLTLEEAKERFGLK</sequence>
<name>A0A347WMD4_9LACT</name>
<dbReference type="RefSeq" id="WP_118991136.1">
    <property type="nucleotide sequence ID" value="NZ_CP023434.1"/>
</dbReference>
<gene>
    <name evidence="2" type="ORF">CL176_09665</name>
</gene>
<organism evidence="2 3">
    <name type="scientific">Suicoccus acidiformans</name>
    <dbReference type="NCBI Taxonomy" id="2036206"/>
    <lineage>
        <taxon>Bacteria</taxon>
        <taxon>Bacillati</taxon>
        <taxon>Bacillota</taxon>
        <taxon>Bacilli</taxon>
        <taxon>Lactobacillales</taxon>
        <taxon>Aerococcaceae</taxon>
        <taxon>Suicoccus</taxon>
    </lineage>
</organism>
<proteinExistence type="inferred from homology"/>
<reference evidence="2 3" key="1">
    <citation type="submission" date="2017-09" db="EMBL/GenBank/DDBJ databases">
        <title>Complete genome sequence of Oxytococcus suis strain ZY16052.</title>
        <authorList>
            <person name="Li F."/>
        </authorList>
    </citation>
    <scope>NUCLEOTIDE SEQUENCE [LARGE SCALE GENOMIC DNA]</scope>
    <source>
        <strain evidence="2 3">ZY16052</strain>
    </source>
</reference>
<evidence type="ECO:0000313" key="2">
    <source>
        <dbReference type="EMBL" id="AXY26241.1"/>
    </source>
</evidence>
<keyword evidence="3" id="KW-1185">Reference proteome</keyword>
<evidence type="ECO:0000256" key="1">
    <source>
        <dbReference type="ARBA" id="ARBA00009981"/>
    </source>
</evidence>
<dbReference type="EMBL" id="CP023434">
    <property type="protein sequence ID" value="AXY26241.1"/>
    <property type="molecule type" value="Genomic_DNA"/>
</dbReference>
<dbReference type="InterPro" id="IPR036165">
    <property type="entry name" value="YefM-like_sf"/>
</dbReference>
<dbReference type="AlphaFoldDB" id="A0A347WMD4"/>
<protein>
    <submittedName>
        <fullName evidence="2">Prevent-host-death protein</fullName>
    </submittedName>
</protein>
<comment type="similarity">
    <text evidence="1">Belongs to the phD/YefM antitoxin family.</text>
</comment>
<dbReference type="Proteomes" id="UP000263232">
    <property type="component" value="Chromosome"/>
</dbReference>